<feature type="chain" id="PRO_5016953689" evidence="8">
    <location>
        <begin position="18"/>
        <end position="555"/>
    </location>
</feature>
<proteinExistence type="inferred from homology"/>
<dbReference type="GO" id="GO:0009279">
    <property type="term" value="C:cell outer membrane"/>
    <property type="evidence" value="ECO:0007669"/>
    <property type="project" value="UniProtKB-SubCell"/>
</dbReference>
<dbReference type="SUPFAM" id="SSF48452">
    <property type="entry name" value="TPR-like"/>
    <property type="match status" value="1"/>
</dbReference>
<accession>A0A378VKQ8</accession>
<organism evidence="11 12">
    <name type="scientific">Neisseria lactamica</name>
    <dbReference type="NCBI Taxonomy" id="486"/>
    <lineage>
        <taxon>Bacteria</taxon>
        <taxon>Pseudomonadati</taxon>
        <taxon>Pseudomonadota</taxon>
        <taxon>Betaproteobacteria</taxon>
        <taxon>Neisseriales</taxon>
        <taxon>Neisseriaceae</taxon>
        <taxon>Neisseria</taxon>
    </lineage>
</organism>
<dbReference type="RefSeq" id="WP_115119231.1">
    <property type="nucleotide sequence ID" value="NZ_UGRO01000002.1"/>
</dbReference>
<evidence type="ECO:0000313" key="12">
    <source>
        <dbReference type="Proteomes" id="UP000254193"/>
    </source>
</evidence>
<evidence type="ECO:0000259" key="10">
    <source>
        <dbReference type="Pfam" id="PF24575"/>
    </source>
</evidence>
<evidence type="ECO:0000256" key="2">
    <source>
        <dbReference type="ARBA" id="ARBA00022452"/>
    </source>
</evidence>
<dbReference type="Pfam" id="PF24575">
    <property type="entry name" value="TPR_Slam"/>
    <property type="match status" value="1"/>
</dbReference>
<reference evidence="11 12" key="1">
    <citation type="submission" date="2018-06" db="EMBL/GenBank/DDBJ databases">
        <authorList>
            <consortium name="Pathogen Informatics"/>
            <person name="Doyle S."/>
        </authorList>
    </citation>
    <scope>NUCLEOTIDE SEQUENCE [LARGE SCALE GENOMIC DNA]</scope>
    <source>
        <strain evidence="11 12">NCTC10616</strain>
    </source>
</reference>
<feature type="signal peptide" evidence="8">
    <location>
        <begin position="1"/>
        <end position="17"/>
    </location>
</feature>
<dbReference type="Proteomes" id="UP000254193">
    <property type="component" value="Unassembled WGS sequence"/>
</dbReference>
<evidence type="ECO:0000256" key="1">
    <source>
        <dbReference type="ARBA" id="ARBA00004571"/>
    </source>
</evidence>
<dbReference type="InterPro" id="IPR057556">
    <property type="entry name" value="TPR_Slam"/>
</dbReference>
<evidence type="ECO:0000256" key="8">
    <source>
        <dbReference type="SAM" id="SignalP"/>
    </source>
</evidence>
<dbReference type="InterPro" id="IPR007655">
    <property type="entry name" value="Slam_C"/>
</dbReference>
<feature type="domain" description="Surface lipoprotein assembly modifier N-terminal TPR repeats region" evidence="10">
    <location>
        <begin position="146"/>
        <end position="234"/>
    </location>
</feature>
<protein>
    <submittedName>
        <fullName evidence="11">Outer membrane protein OmpU</fullName>
    </submittedName>
</protein>
<keyword evidence="2" id="KW-1134">Transmembrane beta strand</keyword>
<dbReference type="EMBL" id="UGRO01000002">
    <property type="protein sequence ID" value="SUA17364.1"/>
    <property type="molecule type" value="Genomic_DNA"/>
</dbReference>
<feature type="domain" description="Surface lipoprotein assembly modifier C-terminal" evidence="9">
    <location>
        <begin position="263"/>
        <end position="554"/>
    </location>
</feature>
<keyword evidence="6" id="KW-0998">Cell outer membrane</keyword>
<evidence type="ECO:0000256" key="5">
    <source>
        <dbReference type="ARBA" id="ARBA00023136"/>
    </source>
</evidence>
<dbReference type="AlphaFoldDB" id="A0A378VKQ8"/>
<evidence type="ECO:0000313" key="11">
    <source>
        <dbReference type="EMBL" id="SUA17364.1"/>
    </source>
</evidence>
<evidence type="ECO:0000256" key="7">
    <source>
        <dbReference type="ARBA" id="ARBA00023609"/>
    </source>
</evidence>
<evidence type="ECO:0000256" key="6">
    <source>
        <dbReference type="ARBA" id="ARBA00023237"/>
    </source>
</evidence>
<evidence type="ECO:0000259" key="9">
    <source>
        <dbReference type="Pfam" id="PF04575"/>
    </source>
</evidence>
<dbReference type="Gene3D" id="1.25.40.10">
    <property type="entry name" value="Tetratricopeptide repeat domain"/>
    <property type="match status" value="1"/>
</dbReference>
<evidence type="ECO:0000256" key="3">
    <source>
        <dbReference type="ARBA" id="ARBA00022692"/>
    </source>
</evidence>
<comment type="subcellular location">
    <subcellularLocation>
        <location evidence="1">Cell outer membrane</location>
        <topology evidence="1">Multi-pass membrane protein</topology>
    </subcellularLocation>
</comment>
<keyword evidence="4 8" id="KW-0732">Signal</keyword>
<evidence type="ECO:0000256" key="4">
    <source>
        <dbReference type="ARBA" id="ARBA00022729"/>
    </source>
</evidence>
<gene>
    <name evidence="11" type="ORF">NCTC10616_01030</name>
</gene>
<comment type="similarity">
    <text evidence="7">Belongs to the Slam family.</text>
</comment>
<dbReference type="InterPro" id="IPR011990">
    <property type="entry name" value="TPR-like_helical_dom_sf"/>
</dbReference>
<sequence length="555" mass="62222">MKKFALLLLSVPAAAVAETPVLPIPVSKQVFVDGKFDDRIAPAERLERADETEIPVLPLASYAPSFDEQIDNAFRLLQRAAPKRAAAPVVASAGESEETEIKPVAAHKKFSNEAAFGTDASVPSETLAAGESAEAVSDGNASLAGLEEQINRAVIARDWDTLQTLLESYRALPDFNPVLHDYALGGLRRSQLRHNEAVALYRGILAQQPDLAYPRFDLSVMLFENKQYREAKAELERAKPDLQPPMQQLADRYLAAIDKAQGWKPDVSLQYEQTDNVNNASSEKTIEFAGKSWTKTVDSLPQKAHGLRYGLGVSREINAGGHHFLYGGISGGGVHYWDNKDFSEQSLRLSFGYKNRSVTRSFGIVPFVGQNLLGGSRYNFVGGFNADFSQRLSERWRLTLNVGNMWKHYQEDRTAARYDSHMPLAGATLMYSAPKDWLLYGGADWSHDMTKEAEQASVRKGLRVGAVKTFDGGLGLRANLRYTRRTFDAPGTIVYRFPRKDHEYQANLSLWHDKISWKGFTPQLNFRYLKIDSNMKSFYTRKNMQIFMSVEKDFK</sequence>
<name>A0A378VKQ8_NEILA</name>
<keyword evidence="12" id="KW-1185">Reference proteome</keyword>
<keyword evidence="3" id="KW-0812">Transmembrane</keyword>
<keyword evidence="5" id="KW-0472">Membrane</keyword>
<dbReference type="Pfam" id="PF04575">
    <property type="entry name" value="SlipAM"/>
    <property type="match status" value="1"/>
</dbReference>